<reference evidence="1 2" key="1">
    <citation type="journal article" date="2011" name="Int. J. Syst. Evol. Microbiol.">
        <title>Zhongshania antarctica gen. nov., sp. nov. and Zhongshania guokunii sp. nov., gammaproteobacteria respectively isolated from coastal attached (fast) ice and surface seawater of the Antarctic.</title>
        <authorList>
            <person name="Li H.J."/>
            <person name="Zhang X.Y."/>
            <person name="Chen C.X."/>
            <person name="Zhang Y.J."/>
            <person name="Gao Z.M."/>
            <person name="Yu Y."/>
            <person name="Chen X.L."/>
            <person name="Chen B."/>
            <person name="Zhang Y.Z."/>
        </authorList>
    </citation>
    <scope>NUCLEOTIDE SEQUENCE [LARGE SCALE GENOMIC DNA]</scope>
    <source>
        <strain evidence="1 2">ZS6-22T</strain>
    </source>
</reference>
<sequence length="195" mass="22667">MQIACVLKQGPEYGPEHVAALADTILAYNDLPIVCLSDVDIDHVRVTRIPLEHGWEGWWSKLELFKQCDSPTLYLDLDTVVVGKLPEIGTRFSMLRDVYRQGDFGSGVMSWQSAPRHVYDTFAKRPHYFMRRYRTRNMWGDQAFIRDHLGLRPSVFGAEYRSYKVHCKQQVPAGTRCVYFHGKPRPWQVELNYAD</sequence>
<dbReference type="Proteomes" id="UP001557485">
    <property type="component" value="Unassembled WGS sequence"/>
</dbReference>
<name>A0ABV3U5J9_9GAMM</name>
<organism evidence="1 2">
    <name type="scientific">Zhongshania guokunii</name>
    <dbReference type="NCBI Taxonomy" id="641783"/>
    <lineage>
        <taxon>Bacteria</taxon>
        <taxon>Pseudomonadati</taxon>
        <taxon>Pseudomonadota</taxon>
        <taxon>Gammaproteobacteria</taxon>
        <taxon>Cellvibrionales</taxon>
        <taxon>Spongiibacteraceae</taxon>
        <taxon>Zhongshania</taxon>
    </lineage>
</organism>
<accession>A0ABV3U5J9</accession>
<protein>
    <recommendedName>
        <fullName evidence="3">Glycosyltransferase</fullName>
    </recommendedName>
</protein>
<dbReference type="EMBL" id="JBFRYA010000007">
    <property type="protein sequence ID" value="MEX1669141.1"/>
    <property type="molecule type" value="Genomic_DNA"/>
</dbReference>
<dbReference type="SUPFAM" id="SSF53448">
    <property type="entry name" value="Nucleotide-diphospho-sugar transferases"/>
    <property type="match status" value="1"/>
</dbReference>
<keyword evidence="2" id="KW-1185">Reference proteome</keyword>
<proteinExistence type="predicted"/>
<dbReference type="InterPro" id="IPR029044">
    <property type="entry name" value="Nucleotide-diphossugar_trans"/>
</dbReference>
<gene>
    <name evidence="1" type="ORF">AB4876_09470</name>
</gene>
<dbReference type="Gene3D" id="3.90.550.10">
    <property type="entry name" value="Spore Coat Polysaccharide Biosynthesis Protein SpsA, Chain A"/>
    <property type="match status" value="1"/>
</dbReference>
<comment type="caution">
    <text evidence="1">The sequence shown here is derived from an EMBL/GenBank/DDBJ whole genome shotgun (WGS) entry which is preliminary data.</text>
</comment>
<evidence type="ECO:0008006" key="3">
    <source>
        <dbReference type="Google" id="ProtNLM"/>
    </source>
</evidence>
<evidence type="ECO:0000313" key="1">
    <source>
        <dbReference type="EMBL" id="MEX1669141.1"/>
    </source>
</evidence>
<dbReference type="RefSeq" id="WP_368381412.1">
    <property type="nucleotide sequence ID" value="NZ_JBFRYA010000007.1"/>
</dbReference>
<evidence type="ECO:0000313" key="2">
    <source>
        <dbReference type="Proteomes" id="UP001557485"/>
    </source>
</evidence>